<gene>
    <name evidence="2" type="ORF">A4X13_0g755</name>
</gene>
<reference evidence="2" key="2">
    <citation type="journal article" date="2019" name="IMA Fungus">
        <title>Genome sequencing and comparison of five Tilletia species to identify candidate genes for the detection of regulated species infecting wheat.</title>
        <authorList>
            <person name="Nguyen H.D.T."/>
            <person name="Sultana T."/>
            <person name="Kesanakurti P."/>
            <person name="Hambleton S."/>
        </authorList>
    </citation>
    <scope>NUCLEOTIDE SEQUENCE</scope>
    <source>
        <strain evidence="2">DAOMC 236416</strain>
    </source>
</reference>
<feature type="region of interest" description="Disordered" evidence="1">
    <location>
        <begin position="141"/>
        <end position="169"/>
    </location>
</feature>
<feature type="compositionally biased region" description="Pro residues" evidence="1">
    <location>
        <begin position="357"/>
        <end position="371"/>
    </location>
</feature>
<evidence type="ECO:0000313" key="3">
    <source>
        <dbReference type="Proteomes" id="UP000077521"/>
    </source>
</evidence>
<dbReference type="EMBL" id="LWDF02000025">
    <property type="protein sequence ID" value="KAE8259825.1"/>
    <property type="molecule type" value="Genomic_DNA"/>
</dbReference>
<evidence type="ECO:0000313" key="2">
    <source>
        <dbReference type="EMBL" id="KAE8259825.1"/>
    </source>
</evidence>
<proteinExistence type="predicted"/>
<comment type="caution">
    <text evidence="2">The sequence shown here is derived from an EMBL/GenBank/DDBJ whole genome shotgun (WGS) entry which is preliminary data.</text>
</comment>
<feature type="compositionally biased region" description="Pro residues" evidence="1">
    <location>
        <begin position="381"/>
        <end position="391"/>
    </location>
</feature>
<organism evidence="2 3">
    <name type="scientific">Tilletia indica</name>
    <dbReference type="NCBI Taxonomy" id="43049"/>
    <lineage>
        <taxon>Eukaryota</taxon>
        <taxon>Fungi</taxon>
        <taxon>Dikarya</taxon>
        <taxon>Basidiomycota</taxon>
        <taxon>Ustilaginomycotina</taxon>
        <taxon>Exobasidiomycetes</taxon>
        <taxon>Tilletiales</taxon>
        <taxon>Tilletiaceae</taxon>
        <taxon>Tilletia</taxon>
    </lineage>
</organism>
<feature type="compositionally biased region" description="Low complexity" evidence="1">
    <location>
        <begin position="142"/>
        <end position="155"/>
    </location>
</feature>
<name>A0A177TN85_9BASI</name>
<evidence type="ECO:0000256" key="1">
    <source>
        <dbReference type="SAM" id="MobiDB-lite"/>
    </source>
</evidence>
<dbReference type="Proteomes" id="UP000077521">
    <property type="component" value="Unassembled WGS sequence"/>
</dbReference>
<keyword evidence="3" id="KW-1185">Reference proteome</keyword>
<feature type="compositionally biased region" description="Basic and acidic residues" evidence="1">
    <location>
        <begin position="230"/>
        <end position="240"/>
    </location>
</feature>
<feature type="region of interest" description="Disordered" evidence="1">
    <location>
        <begin position="26"/>
        <end position="122"/>
    </location>
</feature>
<feature type="region of interest" description="Disordered" evidence="1">
    <location>
        <begin position="306"/>
        <end position="403"/>
    </location>
</feature>
<reference evidence="2" key="1">
    <citation type="submission" date="2016-04" db="EMBL/GenBank/DDBJ databases">
        <authorList>
            <person name="Nguyen H.D."/>
            <person name="Samba Siva P."/>
            <person name="Cullis J."/>
            <person name="Levesque C.A."/>
            <person name="Hambleton S."/>
        </authorList>
    </citation>
    <scope>NUCLEOTIDE SEQUENCE</scope>
    <source>
        <strain evidence="2">DAOMC 236416</strain>
    </source>
</reference>
<dbReference type="AlphaFoldDB" id="A0A177TN85"/>
<accession>A0A177TN85</accession>
<feature type="compositionally biased region" description="Polar residues" evidence="1">
    <location>
        <begin position="157"/>
        <end position="169"/>
    </location>
</feature>
<feature type="region of interest" description="Disordered" evidence="1">
    <location>
        <begin position="230"/>
        <end position="253"/>
    </location>
</feature>
<protein>
    <submittedName>
        <fullName evidence="2">Uncharacterized protein</fullName>
    </submittedName>
</protein>
<sequence>MSASSDPKWWNNFPSMTQTIVKATHTIRSQIEHGQGQAETEDPPHTSTSAAEAQVLPDSSMDDVSPSAQPQPEPVPESEVPIAQAVDVAEPATQAEALPIPATQPPPQASPSKVAEQATPLSAEELSTAAALTALGIPPSAPASAPTSVPVSGPPEASSSRVNLRSPPSTDWALKDALRGTAAQFYRGPLSPNEVLSLLKTTISKNGRLGLTGARAGYLAYFHFLGPDKVPEGRNRDNRAGRPKASSASSSSAKDLARETWQCRVCHTHLHVPRDQISNLGTHLYGIKSRPQRGCLEVRGYDPVEAIPPPERDSTGNIIRLQAGKPLTVRAKPRKVSDEMSIDDPPAPASASAPAPAQGPAPAEVPVPAPVLAPASAPAPAQAPAPVPTLTPAPASEDGPSVP</sequence>